<sequence length="144" mass="15911">MILEFISFIRLRVKYPATSRPYKIPVGTVGAILMCIPPTILICVVLALSTLKIVVVSLVAILIGLVMQPCLTYVERKRWMKFSVSADLPDLHGANQEGVGSIRHYLQDVGVEAMTARYEFMADAQTTASRGVKTRNNLKESVDA</sequence>
<reference evidence="5 6" key="1">
    <citation type="submission" date="2018-10" db="EMBL/GenBank/DDBJ databases">
        <title>A high-quality apple genome assembly.</title>
        <authorList>
            <person name="Hu J."/>
        </authorList>
    </citation>
    <scope>NUCLEOTIDE SEQUENCE [LARGE SCALE GENOMIC DNA]</scope>
    <source>
        <strain evidence="6">cv. HFTH1</strain>
        <tissue evidence="5">Young leaf</tissue>
    </source>
</reference>
<keyword evidence="4" id="KW-0472">Membrane</keyword>
<evidence type="ECO:0000313" key="6">
    <source>
        <dbReference type="Proteomes" id="UP000290289"/>
    </source>
</evidence>
<dbReference type="EMBL" id="RDQH01000332">
    <property type="protein sequence ID" value="RXH96886.1"/>
    <property type="molecule type" value="Genomic_DNA"/>
</dbReference>
<comment type="caution">
    <text evidence="5">The sequence shown here is derived from an EMBL/GenBank/DDBJ whole genome shotgun (WGS) entry which is preliminary data.</text>
</comment>
<organism evidence="5 6">
    <name type="scientific">Malus domestica</name>
    <name type="common">Apple</name>
    <name type="synonym">Pyrus malus</name>
    <dbReference type="NCBI Taxonomy" id="3750"/>
    <lineage>
        <taxon>Eukaryota</taxon>
        <taxon>Viridiplantae</taxon>
        <taxon>Streptophyta</taxon>
        <taxon>Embryophyta</taxon>
        <taxon>Tracheophyta</taxon>
        <taxon>Spermatophyta</taxon>
        <taxon>Magnoliopsida</taxon>
        <taxon>eudicotyledons</taxon>
        <taxon>Gunneridae</taxon>
        <taxon>Pentapetalae</taxon>
        <taxon>rosids</taxon>
        <taxon>fabids</taxon>
        <taxon>Rosales</taxon>
        <taxon>Rosaceae</taxon>
        <taxon>Amygdaloideae</taxon>
        <taxon>Maleae</taxon>
        <taxon>Malus</taxon>
    </lineage>
</organism>
<evidence type="ECO:0000256" key="3">
    <source>
        <dbReference type="ARBA" id="ARBA00022475"/>
    </source>
</evidence>
<dbReference type="Proteomes" id="UP000290289">
    <property type="component" value="Chromosome 6"/>
</dbReference>
<protein>
    <submittedName>
        <fullName evidence="5">Uncharacterized protein</fullName>
    </submittedName>
</protein>
<comment type="subcellular location">
    <subcellularLocation>
        <location evidence="1">Cell membrane</location>
        <topology evidence="1">Multi-pass membrane protein</topology>
    </subcellularLocation>
</comment>
<proteinExistence type="predicted"/>
<dbReference type="PANTHER" id="PTHR45826:SF2">
    <property type="entry name" value="AMINO ACID TRANSPORTER"/>
    <property type="match status" value="1"/>
</dbReference>
<evidence type="ECO:0000313" key="5">
    <source>
        <dbReference type="EMBL" id="RXH96886.1"/>
    </source>
</evidence>
<keyword evidence="4" id="KW-0812">Transmembrane</keyword>
<evidence type="ECO:0000256" key="1">
    <source>
        <dbReference type="ARBA" id="ARBA00004651"/>
    </source>
</evidence>
<name>A0A498JPA5_MALDO</name>
<dbReference type="PANTHER" id="PTHR45826">
    <property type="entry name" value="POLYAMINE TRANSPORTER PUT1"/>
    <property type="match status" value="1"/>
</dbReference>
<keyword evidence="2" id="KW-0813">Transport</keyword>
<dbReference type="STRING" id="3750.A0A498JPA5"/>
<evidence type="ECO:0000256" key="4">
    <source>
        <dbReference type="SAM" id="Phobius"/>
    </source>
</evidence>
<dbReference type="GO" id="GO:0022857">
    <property type="term" value="F:transmembrane transporter activity"/>
    <property type="evidence" value="ECO:0007669"/>
    <property type="project" value="InterPro"/>
</dbReference>
<keyword evidence="3" id="KW-1003">Cell membrane</keyword>
<feature type="transmembrane region" description="Helical" evidence="4">
    <location>
        <begin position="21"/>
        <end position="47"/>
    </location>
</feature>
<keyword evidence="4" id="KW-1133">Transmembrane helix</keyword>
<keyword evidence="6" id="KW-1185">Reference proteome</keyword>
<dbReference type="GO" id="GO:0005886">
    <property type="term" value="C:plasma membrane"/>
    <property type="evidence" value="ECO:0007669"/>
    <property type="project" value="UniProtKB-SubCell"/>
</dbReference>
<evidence type="ECO:0000256" key="2">
    <source>
        <dbReference type="ARBA" id="ARBA00022448"/>
    </source>
</evidence>
<dbReference type="AlphaFoldDB" id="A0A498JPA5"/>
<feature type="transmembrane region" description="Helical" evidence="4">
    <location>
        <begin position="53"/>
        <end position="74"/>
    </location>
</feature>
<gene>
    <name evidence="5" type="ORF">DVH24_009728</name>
</gene>
<accession>A0A498JPA5</accession>
<dbReference type="InterPro" id="IPR044566">
    <property type="entry name" value="RMV1-like"/>
</dbReference>